<sequence>MLKLYTDKSFLNDLYRKQIFPLLFDLYFLKSETIQKFYKIVDTAEDSDVVVFPVDYGNFNKFQDSLYKLLDASKLNKKPLWIYTSGDFGYTVYISNTYNFRLGGFHSKLDRNTYVLPSFINDPLENLGLQELSLIDKTSKPSIGFVGHAQGGVLKWIKEYFNYKKLRWKRIFKKTYIDKQPFYPSSVKRAYYLDKFRLDKRIEANFIYRKKYRAGAVSGQNLIKSSREFYQNIHDNLYTFCIRGTGNFSVRFFETLAMGRIPVVLDTDCRLPFHNQIDWRKHCLIVKESNGSKIVDLLLEFHKSKSNTELEQIQRSNRLLWKEYLKREAYFIKVHNMFINRL</sequence>
<proteinExistence type="predicted"/>
<organism evidence="2 3">
    <name type="scientific">Hyunsoonleella pacifica</name>
    <dbReference type="NCBI Taxonomy" id="1080224"/>
    <lineage>
        <taxon>Bacteria</taxon>
        <taxon>Pseudomonadati</taxon>
        <taxon>Bacteroidota</taxon>
        <taxon>Flavobacteriia</taxon>
        <taxon>Flavobacteriales</taxon>
        <taxon>Flavobacteriaceae</taxon>
    </lineage>
</organism>
<protein>
    <recommendedName>
        <fullName evidence="1">Exostosin GT47 domain-containing protein</fullName>
    </recommendedName>
</protein>
<evidence type="ECO:0000313" key="2">
    <source>
        <dbReference type="EMBL" id="TBN18523.1"/>
    </source>
</evidence>
<gene>
    <name evidence="2" type="ORF">EYD46_00195</name>
</gene>
<evidence type="ECO:0000259" key="1">
    <source>
        <dbReference type="Pfam" id="PF03016"/>
    </source>
</evidence>
<evidence type="ECO:0000313" key="3">
    <source>
        <dbReference type="Proteomes" id="UP000292372"/>
    </source>
</evidence>
<dbReference type="Proteomes" id="UP000292372">
    <property type="component" value="Unassembled WGS sequence"/>
</dbReference>
<dbReference type="InterPro" id="IPR040911">
    <property type="entry name" value="Exostosin_GT47"/>
</dbReference>
<feature type="domain" description="Exostosin GT47" evidence="1">
    <location>
        <begin position="225"/>
        <end position="297"/>
    </location>
</feature>
<accession>A0A4Q9FRG5</accession>
<dbReference type="Pfam" id="PF03016">
    <property type="entry name" value="Exostosin_GT47"/>
    <property type="match status" value="1"/>
</dbReference>
<name>A0A4Q9FRG5_9FLAO</name>
<keyword evidence="3" id="KW-1185">Reference proteome</keyword>
<comment type="caution">
    <text evidence="2">The sequence shown here is derived from an EMBL/GenBank/DDBJ whole genome shotgun (WGS) entry which is preliminary data.</text>
</comment>
<dbReference type="AlphaFoldDB" id="A0A4Q9FRG5"/>
<dbReference type="EMBL" id="SIRS01000001">
    <property type="protein sequence ID" value="TBN18523.1"/>
    <property type="molecule type" value="Genomic_DNA"/>
</dbReference>
<dbReference type="RefSeq" id="WP_130935041.1">
    <property type="nucleotide sequence ID" value="NZ_BMEE01000001.1"/>
</dbReference>
<reference evidence="2 3" key="1">
    <citation type="journal article" date="2015" name="Int. J. Syst. Evol. Microbiol.">
        <title>Hyunsoonleella pacifica sp. nov., isolated from seawater of South Pacific Gyre.</title>
        <authorList>
            <person name="Gao X."/>
            <person name="Zhang Z."/>
            <person name="Dai X."/>
            <person name="Zhang X.H."/>
        </authorList>
    </citation>
    <scope>NUCLEOTIDE SEQUENCE [LARGE SCALE GENOMIC DNA]</scope>
    <source>
        <strain evidence="2 3">SW033</strain>
    </source>
</reference>
<dbReference type="OrthoDB" id="1416011at2"/>